<gene>
    <name evidence="3" type="primary">msrAB</name>
    <name evidence="3" type="ORF">DSM106044_03146</name>
</gene>
<dbReference type="GO" id="GO:0016491">
    <property type="term" value="F:oxidoreductase activity"/>
    <property type="evidence" value="ECO:0007669"/>
    <property type="project" value="InterPro"/>
</dbReference>
<evidence type="ECO:0000313" key="3">
    <source>
        <dbReference type="EMBL" id="TLD00056.1"/>
    </source>
</evidence>
<reference evidence="3 4" key="1">
    <citation type="journal article" date="2019" name="Anaerobe">
        <title>Detection of Robinsoniella peoriensis in multiple bone samples of a trauma patient.</title>
        <authorList>
            <person name="Schrottner P."/>
            <person name="Hartwich K."/>
            <person name="Bunk B."/>
            <person name="Schober I."/>
            <person name="Helbig S."/>
            <person name="Rudolph W.W."/>
            <person name="Gunzer F."/>
        </authorList>
    </citation>
    <scope>NUCLEOTIDE SEQUENCE [LARGE SCALE GENOMIC DNA]</scope>
    <source>
        <strain evidence="3 4">DSM 106044</strain>
    </source>
</reference>
<dbReference type="PANTHER" id="PTHR42852">
    <property type="entry name" value="THIOL:DISULFIDE INTERCHANGE PROTEIN DSBE"/>
    <property type="match status" value="1"/>
</dbReference>
<name>A0A4U8QDM1_9FIRM</name>
<proteinExistence type="predicted"/>
<sequence length="181" mass="19876" precursor="true">MKINRKKLLCITLSAVCMLSLAGCGNSDIEASKEPFPEFEGVDFEGNKITNDIFKDYDATVINFWTNGCGSCIAEMPELEAYFQDFKDINVNLIGVAASAGESDESKGTAETILKEKGVTYPNLIPDNASSFYQDFIGEISGYPMTYIVDSEGNMVGAPLVGVVKKQEENLMKRLDKIIQK</sequence>
<dbReference type="RefSeq" id="WP_027292542.1">
    <property type="nucleotide sequence ID" value="NZ_QGQD01000060.1"/>
</dbReference>
<accession>A0A4U8QDM1</accession>
<dbReference type="PANTHER" id="PTHR42852:SF13">
    <property type="entry name" value="PROTEIN DIPZ"/>
    <property type="match status" value="1"/>
</dbReference>
<keyword evidence="4" id="KW-1185">Reference proteome</keyword>
<feature type="chain" id="PRO_5039222920" evidence="1">
    <location>
        <begin position="23"/>
        <end position="181"/>
    </location>
</feature>
<dbReference type="Proteomes" id="UP000306509">
    <property type="component" value="Unassembled WGS sequence"/>
</dbReference>
<dbReference type="Pfam" id="PF00578">
    <property type="entry name" value="AhpC-TSA"/>
    <property type="match status" value="1"/>
</dbReference>
<dbReference type="STRING" id="180332.GCA_000797495_03284"/>
<organism evidence="3 4">
    <name type="scientific">Robinsoniella peoriensis</name>
    <dbReference type="NCBI Taxonomy" id="180332"/>
    <lineage>
        <taxon>Bacteria</taxon>
        <taxon>Bacillati</taxon>
        <taxon>Bacillota</taxon>
        <taxon>Clostridia</taxon>
        <taxon>Lachnospirales</taxon>
        <taxon>Lachnospiraceae</taxon>
        <taxon>Robinsoniella</taxon>
    </lineage>
</organism>
<evidence type="ECO:0000313" key="4">
    <source>
        <dbReference type="Proteomes" id="UP000306509"/>
    </source>
</evidence>
<dbReference type="GO" id="GO:0016209">
    <property type="term" value="F:antioxidant activity"/>
    <property type="evidence" value="ECO:0007669"/>
    <property type="project" value="InterPro"/>
</dbReference>
<feature type="signal peptide" evidence="1">
    <location>
        <begin position="1"/>
        <end position="22"/>
    </location>
</feature>
<dbReference type="PROSITE" id="PS51257">
    <property type="entry name" value="PROKAR_LIPOPROTEIN"/>
    <property type="match status" value="1"/>
</dbReference>
<dbReference type="InterPro" id="IPR050553">
    <property type="entry name" value="Thioredoxin_ResA/DsbE_sf"/>
</dbReference>
<keyword evidence="1" id="KW-0732">Signal</keyword>
<dbReference type="EMBL" id="QGQD01000060">
    <property type="protein sequence ID" value="TLD00056.1"/>
    <property type="molecule type" value="Genomic_DNA"/>
</dbReference>
<dbReference type="SUPFAM" id="SSF52833">
    <property type="entry name" value="Thioredoxin-like"/>
    <property type="match status" value="1"/>
</dbReference>
<dbReference type="InterPro" id="IPR036249">
    <property type="entry name" value="Thioredoxin-like_sf"/>
</dbReference>
<dbReference type="InterPro" id="IPR000866">
    <property type="entry name" value="AhpC/TSA"/>
</dbReference>
<protein>
    <submittedName>
        <fullName evidence="3">Peptide methionine sulfoxide reductase MsrA/MsrB</fullName>
    </submittedName>
</protein>
<dbReference type="InterPro" id="IPR013766">
    <property type="entry name" value="Thioredoxin_domain"/>
</dbReference>
<dbReference type="Gene3D" id="3.40.30.10">
    <property type="entry name" value="Glutaredoxin"/>
    <property type="match status" value="1"/>
</dbReference>
<dbReference type="PROSITE" id="PS51352">
    <property type="entry name" value="THIOREDOXIN_2"/>
    <property type="match status" value="1"/>
</dbReference>
<evidence type="ECO:0000256" key="1">
    <source>
        <dbReference type="SAM" id="SignalP"/>
    </source>
</evidence>
<evidence type="ECO:0000259" key="2">
    <source>
        <dbReference type="PROSITE" id="PS51352"/>
    </source>
</evidence>
<comment type="caution">
    <text evidence="3">The sequence shown here is derived from an EMBL/GenBank/DDBJ whole genome shotgun (WGS) entry which is preliminary data.</text>
</comment>
<dbReference type="CDD" id="cd02966">
    <property type="entry name" value="TlpA_like_family"/>
    <property type="match status" value="1"/>
</dbReference>
<dbReference type="AlphaFoldDB" id="A0A4U8QDM1"/>
<feature type="domain" description="Thioredoxin" evidence="2">
    <location>
        <begin position="30"/>
        <end position="180"/>
    </location>
</feature>